<evidence type="ECO:0000256" key="1">
    <source>
        <dbReference type="SAM" id="Phobius"/>
    </source>
</evidence>
<evidence type="ECO:0000313" key="2">
    <source>
        <dbReference type="EMBL" id="AKF28465.1"/>
    </source>
</evidence>
<dbReference type="Proteomes" id="UP000034037">
    <property type="component" value="Chromosome"/>
</dbReference>
<name>A0A0F6Z6Z3_9CORY</name>
<gene>
    <name evidence="2" type="ORF">YH66_13525</name>
</gene>
<dbReference type="InterPro" id="IPR021517">
    <property type="entry name" value="DUF3180"/>
</dbReference>
<protein>
    <recommendedName>
        <fullName evidence="4">DUF3180 domain-containing protein</fullName>
    </recommendedName>
</protein>
<evidence type="ECO:0008006" key="4">
    <source>
        <dbReference type="Google" id="ProtNLM"/>
    </source>
</evidence>
<dbReference type="GeneID" id="1020637"/>
<sequence>MQKTSAGWLIATGGFLAAVSAILTWRFYGSMTSISITVSITFWLLAVVCGFAGVKVQGRLDEGLIGQDKSQMNPVTIAYLAMLGRACAWGGAIFGGVYVGIGSYVIPRAGELSAASNDLPGVIACALGGIALSAAGLYLERSCEAPPPQSGEAIS</sequence>
<accession>A0A0F6Z6Z3</accession>
<reference evidence="2 3" key="1">
    <citation type="submission" date="2015-04" db="EMBL/GenBank/DDBJ databases">
        <title>Complete Genome Sequence of Brevibacterium flavum ATCC 15168.</title>
        <authorList>
            <person name="Ahn J."/>
            <person name="Park G."/>
            <person name="Jeon W."/>
            <person name="Jang Y."/>
            <person name="Jang M."/>
            <person name="Lee H."/>
            <person name="Lee H."/>
        </authorList>
    </citation>
    <scope>NUCLEOTIDE SEQUENCE [LARGE SCALE GENOMIC DNA]</scope>
    <source>
        <strain evidence="2 3">ATCC 15168</strain>
    </source>
</reference>
<dbReference type="RefSeq" id="WP_003853810.1">
    <property type="nucleotide sequence ID" value="NZ_CP011309.1"/>
</dbReference>
<proteinExistence type="predicted"/>
<organism evidence="2 3">
    <name type="scientific">[Brevibacterium] flavum</name>
    <dbReference type="NCBI Taxonomy" id="92706"/>
    <lineage>
        <taxon>Bacteria</taxon>
        <taxon>Bacillati</taxon>
        <taxon>Actinomycetota</taxon>
        <taxon>Actinomycetes</taxon>
        <taxon>Mycobacteriales</taxon>
        <taxon>Corynebacteriaceae</taxon>
        <taxon>Corynebacterium</taxon>
    </lineage>
</organism>
<feature type="transmembrane region" description="Helical" evidence="1">
    <location>
        <begin position="77"/>
        <end position="101"/>
    </location>
</feature>
<dbReference type="AlphaFoldDB" id="A0A0F6Z6Z3"/>
<dbReference type="Pfam" id="PF11377">
    <property type="entry name" value="DUF3180"/>
    <property type="match status" value="1"/>
</dbReference>
<keyword evidence="1" id="KW-0472">Membrane</keyword>
<keyword evidence="3" id="KW-1185">Reference proteome</keyword>
<dbReference type="HOGENOM" id="CLU_123281_2_0_11"/>
<evidence type="ECO:0000313" key="3">
    <source>
        <dbReference type="Proteomes" id="UP000034037"/>
    </source>
</evidence>
<feature type="transmembrane region" description="Helical" evidence="1">
    <location>
        <begin position="34"/>
        <end position="56"/>
    </location>
</feature>
<dbReference type="PATRIC" id="fig|92706.3.peg.2834"/>
<feature type="transmembrane region" description="Helical" evidence="1">
    <location>
        <begin position="7"/>
        <end position="28"/>
    </location>
</feature>
<dbReference type="EMBL" id="CP011309">
    <property type="protein sequence ID" value="AKF28465.1"/>
    <property type="molecule type" value="Genomic_DNA"/>
</dbReference>
<keyword evidence="1" id="KW-0812">Transmembrane</keyword>
<feature type="transmembrane region" description="Helical" evidence="1">
    <location>
        <begin position="121"/>
        <end position="139"/>
    </location>
</feature>
<keyword evidence="1" id="KW-1133">Transmembrane helix</keyword>